<feature type="region of interest" description="Disordered" evidence="4">
    <location>
        <begin position="690"/>
        <end position="829"/>
    </location>
</feature>
<proteinExistence type="inferred from homology"/>
<dbReference type="VEuPathDB" id="VectorBase:ACMO_002464"/>
<feature type="compositionally biased region" description="Low complexity" evidence="4">
    <location>
        <begin position="717"/>
        <end position="731"/>
    </location>
</feature>
<evidence type="ECO:0000256" key="2">
    <source>
        <dbReference type="ARBA" id="ARBA00022801"/>
    </source>
</evidence>
<evidence type="ECO:0000313" key="7">
    <source>
        <dbReference type="Proteomes" id="UP001105220"/>
    </source>
</evidence>
<feature type="region of interest" description="Disordered" evidence="4">
    <location>
        <begin position="848"/>
        <end position="892"/>
    </location>
</feature>
<dbReference type="Gene3D" id="3.60.10.10">
    <property type="entry name" value="Endonuclease/exonuclease/phosphatase"/>
    <property type="match status" value="1"/>
</dbReference>
<dbReference type="Proteomes" id="UP001105220">
    <property type="component" value="Unplaced"/>
</dbReference>
<feature type="compositionally biased region" description="Gly residues" evidence="4">
    <location>
        <begin position="690"/>
        <end position="699"/>
    </location>
</feature>
<dbReference type="InterPro" id="IPR039737">
    <property type="entry name" value="INPP5A"/>
</dbReference>
<dbReference type="SUPFAM" id="SSF56219">
    <property type="entry name" value="DNase I-like"/>
    <property type="match status" value="1"/>
</dbReference>
<feature type="domain" description="Inositol polyphosphate-related phosphatase" evidence="5">
    <location>
        <begin position="4"/>
        <end position="405"/>
    </location>
</feature>
<name>A0A6E8V887_ANOCL</name>
<dbReference type="EC" id="3.1.3.56" evidence="1"/>
<keyword evidence="2" id="KW-0378">Hydrolase</keyword>
<dbReference type="PANTHER" id="PTHR12997:SF2">
    <property type="entry name" value="INOSITOL POLYPHOSPHATE-5-PHOSPHATASE A"/>
    <property type="match status" value="1"/>
</dbReference>
<evidence type="ECO:0000256" key="3">
    <source>
        <dbReference type="ARBA" id="ARBA00023599"/>
    </source>
</evidence>
<feature type="region of interest" description="Disordered" evidence="4">
    <location>
        <begin position="907"/>
        <end position="926"/>
    </location>
</feature>
<accession>A0A6E8V887</accession>
<protein>
    <recommendedName>
        <fullName evidence="1">inositol-polyphosphate 5-phosphatase</fullName>
        <ecNumber evidence="1">3.1.3.56</ecNumber>
    </recommendedName>
</protein>
<reference key="1">
    <citation type="journal article" date="2019" name="Genes (Basel)">
        <title>A High-Quality De novo Genome Assembly from a Single Mosquito Using PacBio Sequencing.</title>
        <authorList>
            <person name="Kingan S.B."/>
            <person name="Heaton H."/>
            <person name="Cudini J."/>
            <person name="Lambert C.C."/>
            <person name="Baybayan P."/>
            <person name="Galvin B.D."/>
            <person name="Durbin R."/>
            <person name="Korlach J."/>
            <person name="Lawniczak M.K.N."/>
        </authorList>
    </citation>
    <scope>NUCLEOTIDE SEQUENCE [LARGE SCALE GENOMIC DNA]</scope>
    <source>
        <strain>Mali-NIH</strain>
    </source>
</reference>
<comment type="similarity">
    <text evidence="3">Belongs to the inositol 1,4,5-trisphosphate 5-phosphatase type I family.</text>
</comment>
<evidence type="ECO:0000256" key="4">
    <source>
        <dbReference type="SAM" id="MobiDB-lite"/>
    </source>
</evidence>
<evidence type="ECO:0000313" key="6">
    <source>
        <dbReference type="EnsemblMetazoa" id="ACON000203-PA"/>
    </source>
</evidence>
<dbReference type="GO" id="GO:0046856">
    <property type="term" value="P:phosphatidylinositol dephosphorylation"/>
    <property type="evidence" value="ECO:0007669"/>
    <property type="project" value="InterPro"/>
</dbReference>
<feature type="compositionally biased region" description="Low complexity" evidence="4">
    <location>
        <begin position="797"/>
        <end position="811"/>
    </location>
</feature>
<dbReference type="VEuPathDB" id="VectorBase:ACON000203"/>
<keyword evidence="7" id="KW-1185">Reference proteome</keyword>
<dbReference type="EnsemblMetazoa" id="ACON000203-RA">
    <property type="protein sequence ID" value="ACON000203-PA"/>
    <property type="gene ID" value="ACON000203"/>
</dbReference>
<dbReference type="InterPro" id="IPR000300">
    <property type="entry name" value="IPPc"/>
</dbReference>
<dbReference type="PANTHER" id="PTHR12997">
    <property type="entry name" value="TYPE I INOSITOL-1,4,5-TRISPHOSPHATE 5-PHOSPHATASE"/>
    <property type="match status" value="1"/>
</dbReference>
<feature type="compositionally biased region" description="Low complexity" evidence="4">
    <location>
        <begin position="860"/>
        <end position="877"/>
    </location>
</feature>
<reference evidence="6" key="2">
    <citation type="submission" date="2020-05" db="UniProtKB">
        <authorList>
            <consortium name="EnsemblMetazoa"/>
        </authorList>
    </citation>
    <scope>IDENTIFICATION</scope>
    <source>
        <strain evidence="6">Ngousso</strain>
    </source>
</reference>
<evidence type="ECO:0000256" key="1">
    <source>
        <dbReference type="ARBA" id="ARBA00012997"/>
    </source>
</evidence>
<dbReference type="SMART" id="SM00128">
    <property type="entry name" value="IPPc"/>
    <property type="match status" value="1"/>
</dbReference>
<dbReference type="InterPro" id="IPR036691">
    <property type="entry name" value="Endo/exonu/phosph_ase_sf"/>
</dbReference>
<dbReference type="Pfam" id="PF22669">
    <property type="entry name" value="Exo_endo_phos2"/>
    <property type="match status" value="1"/>
</dbReference>
<dbReference type="AlphaFoldDB" id="A0A6E8V887"/>
<sequence length="959" mass="104669">MENESLPILLITANVGSVFEDPSNLLHLWIKEFLDHIAARQPAFIALHLQEVGGKTYEKSMEYVQEFIKQLCESDELQGYNRIRVYLDEDYNSAEHFTALGNLYFVRSTVSHVLMWNFLTHEWDSVEGKSIHTGSIETVATKEKAKFPQQFFPECKWSRKGFLRTRWFLNGTVFDLVNIHLFHDASNLEACEEYPSVYCKSRRRALVHTLERFHKDTVNRPVPYFVFGDFNFRCDTEGVIKKLTEDLTMHRVQNTKNDSTKVQYRDATGTNVLTVGKKEFFHCDQSTFKEGWLRQFDRELESLRSILYEFPITFPPSYPYEEDPFQPVSYMATRCPAWCDRILVSPAARKLVWEHGLDDGKPAGDGAGSGANTSTVSYGIIGANVCMGDHKPVFLSFRIKTSQGIVDNCSCDTHVPRKLRVEHPIYRNSASMDSSSNNNTIVVSLSSYGSTAAGGASPSPDAALIRQLAATAAQCSDSSSSTSAVATTIIPFGPALDVAGDRFAYHHQLHYPPACPKCAARIEQCYAQNLLALEPPGTVPAAVAADGKEQSVSSGAVATAPPLAHLEPGQAAGPLELLSQACFRYQHPLVSINVFDTDSNLNVCMCALYCNAGGDAGKGAAAARNGDGKERAGGGSPTICPNCRNIIKHQPVEHRKTLISRRMMLANDVIVNRIDTHYLNTYSMPPGGGAGAYSNGAGGQQQQQQQFEPYTPESAESHSPLPESSDSSKASHSTIPTNDSDGPAEGDGRRAGSKSVPTGKEPAGVEQRGGGSKSETDLPYSIAPGPTSDAKRSQTSQQHQQQQQQQQQQQHRGAKLTDGGSFGGVSPRQLMSRLEKLKRLADERRKQYGEWTRSFSQSDTSAKQTKASCTTATTTDAPSNDEPVPTIDSSAAEPAESALLVRSANSNNHFNSHHHRHEEPAAAAAAAASAASTANVTSSIAIRRDSVIANCCRGMCTIL</sequence>
<dbReference type="GO" id="GO:0004445">
    <property type="term" value="F:inositol-polyphosphate 5-phosphatase activity"/>
    <property type="evidence" value="ECO:0007669"/>
    <property type="project" value="UniProtKB-EC"/>
</dbReference>
<evidence type="ECO:0000259" key="5">
    <source>
        <dbReference type="SMART" id="SM00128"/>
    </source>
</evidence>
<dbReference type="VEuPathDB" id="VectorBase:ACON2_040111"/>
<organism evidence="6 7">
    <name type="scientific">Anopheles coluzzii</name>
    <name type="common">African malaria mosquito</name>
    <dbReference type="NCBI Taxonomy" id="1518534"/>
    <lineage>
        <taxon>Eukaryota</taxon>
        <taxon>Metazoa</taxon>
        <taxon>Ecdysozoa</taxon>
        <taxon>Arthropoda</taxon>
        <taxon>Hexapoda</taxon>
        <taxon>Insecta</taxon>
        <taxon>Pterygota</taxon>
        <taxon>Neoptera</taxon>
        <taxon>Endopterygota</taxon>
        <taxon>Diptera</taxon>
        <taxon>Nematocera</taxon>
        <taxon>Culicoidea</taxon>
        <taxon>Culicidae</taxon>
        <taxon>Anophelinae</taxon>
        <taxon>Anopheles</taxon>
    </lineage>
</organism>